<organism evidence="1 2">
    <name type="scientific">Caerostris extrusa</name>
    <name type="common">Bark spider</name>
    <name type="synonym">Caerostris bankana</name>
    <dbReference type="NCBI Taxonomy" id="172846"/>
    <lineage>
        <taxon>Eukaryota</taxon>
        <taxon>Metazoa</taxon>
        <taxon>Ecdysozoa</taxon>
        <taxon>Arthropoda</taxon>
        <taxon>Chelicerata</taxon>
        <taxon>Arachnida</taxon>
        <taxon>Araneae</taxon>
        <taxon>Araneomorphae</taxon>
        <taxon>Entelegynae</taxon>
        <taxon>Araneoidea</taxon>
        <taxon>Araneidae</taxon>
        <taxon>Caerostris</taxon>
    </lineage>
</organism>
<evidence type="ECO:0000313" key="1">
    <source>
        <dbReference type="EMBL" id="GIY68168.1"/>
    </source>
</evidence>
<proteinExistence type="predicted"/>
<protein>
    <submittedName>
        <fullName evidence="1">Uncharacterized protein</fullName>
    </submittedName>
</protein>
<comment type="caution">
    <text evidence="1">The sequence shown here is derived from an EMBL/GenBank/DDBJ whole genome shotgun (WGS) entry which is preliminary data.</text>
</comment>
<accession>A0AAV4VDK0</accession>
<dbReference type="Proteomes" id="UP001054945">
    <property type="component" value="Unassembled WGS sequence"/>
</dbReference>
<sequence length="104" mass="11405">MGSLFEENDFDVEEASHQLALIRWIFDNVTEFCLVGNTLPTRGLMHALALVAKSPGLPSSPPPESREENPFRIVTIHPKPLHPLSFLWKRVSGCERGAGGGLAV</sequence>
<keyword evidence="2" id="KW-1185">Reference proteome</keyword>
<reference evidence="1 2" key="1">
    <citation type="submission" date="2021-06" db="EMBL/GenBank/DDBJ databases">
        <title>Caerostris extrusa draft genome.</title>
        <authorList>
            <person name="Kono N."/>
            <person name="Arakawa K."/>
        </authorList>
    </citation>
    <scope>NUCLEOTIDE SEQUENCE [LARGE SCALE GENOMIC DNA]</scope>
</reference>
<dbReference type="EMBL" id="BPLR01014336">
    <property type="protein sequence ID" value="GIY68168.1"/>
    <property type="molecule type" value="Genomic_DNA"/>
</dbReference>
<gene>
    <name evidence="1" type="ORF">CEXT_26391</name>
</gene>
<evidence type="ECO:0000313" key="2">
    <source>
        <dbReference type="Proteomes" id="UP001054945"/>
    </source>
</evidence>
<name>A0AAV4VDK0_CAEEX</name>
<dbReference type="AlphaFoldDB" id="A0AAV4VDK0"/>